<evidence type="ECO:0008006" key="3">
    <source>
        <dbReference type="Google" id="ProtNLM"/>
    </source>
</evidence>
<dbReference type="Gene3D" id="3.75.10.10">
    <property type="entry name" value="L-arginine/glycine Amidinotransferase, Chain A"/>
    <property type="match status" value="1"/>
</dbReference>
<name>A0A1G2R460_9BACT</name>
<organism evidence="1 2">
    <name type="scientific">Candidatus Wildermuthbacteria bacterium RIFCSPHIGHO2_02_FULL_47_17</name>
    <dbReference type="NCBI Taxonomy" id="1802452"/>
    <lineage>
        <taxon>Bacteria</taxon>
        <taxon>Candidatus Wildermuthiibacteriota</taxon>
    </lineage>
</organism>
<comment type="caution">
    <text evidence="1">The sequence shown here is derived from an EMBL/GenBank/DDBJ whole genome shotgun (WGS) entry which is preliminary data.</text>
</comment>
<reference evidence="1 2" key="1">
    <citation type="journal article" date="2016" name="Nat. Commun.">
        <title>Thousands of microbial genomes shed light on interconnected biogeochemical processes in an aquifer system.</title>
        <authorList>
            <person name="Anantharaman K."/>
            <person name="Brown C.T."/>
            <person name="Hug L.A."/>
            <person name="Sharon I."/>
            <person name="Castelle C.J."/>
            <person name="Probst A.J."/>
            <person name="Thomas B.C."/>
            <person name="Singh A."/>
            <person name="Wilkins M.J."/>
            <person name="Karaoz U."/>
            <person name="Brodie E.L."/>
            <person name="Williams K.H."/>
            <person name="Hubbard S.S."/>
            <person name="Banfield J.F."/>
        </authorList>
    </citation>
    <scope>NUCLEOTIDE SEQUENCE [LARGE SCALE GENOMIC DNA]</scope>
</reference>
<dbReference type="SUPFAM" id="SSF55909">
    <property type="entry name" value="Pentein"/>
    <property type="match status" value="1"/>
</dbReference>
<dbReference type="EMBL" id="MHTX01000036">
    <property type="protein sequence ID" value="OHA67644.1"/>
    <property type="molecule type" value="Genomic_DNA"/>
</dbReference>
<proteinExistence type="predicted"/>
<gene>
    <name evidence="1" type="ORF">A3D59_03705</name>
</gene>
<dbReference type="Proteomes" id="UP000179258">
    <property type="component" value="Unassembled WGS sequence"/>
</dbReference>
<evidence type="ECO:0000313" key="1">
    <source>
        <dbReference type="EMBL" id="OHA67644.1"/>
    </source>
</evidence>
<accession>A0A1G2R460</accession>
<dbReference type="AlphaFoldDB" id="A0A1G2R460"/>
<protein>
    <recommendedName>
        <fullName evidence="3">Amidinotransferase</fullName>
    </recommendedName>
</protein>
<sequence length="304" mass="35229">MRVLMCPPAYYKIPAKENVHMDSRVQPNPHLAWLQWLTVRNLLEKFGVRVFEMEPQPHLYSMVFAANGGWGRYNERRRRSEVVLANFLNPTRQGEKEYCRRWLRRLGSVVYELPEHIVFEGQGDVITTSQGYVMAYGIRSSPEAPEYVQRLLELKKPTIQVCITDERFYHLDTCMCSLRFKNALVYYPGAFDEPSLARIRQLNLIRYEISEALAIRFVCNSVFVGNDILLNVPDETTEQSFEMSADGKALSAEDRRLEELVGRNPEYGALLYFLRQLGYESIPVYTSELFKSGAGVRCLIQFLD</sequence>
<evidence type="ECO:0000313" key="2">
    <source>
        <dbReference type="Proteomes" id="UP000179258"/>
    </source>
</evidence>